<dbReference type="EMBL" id="OZ019903">
    <property type="protein sequence ID" value="CAK9195713.1"/>
    <property type="molecule type" value="Genomic_DNA"/>
</dbReference>
<keyword evidence="6" id="KW-1185">Reference proteome</keyword>
<reference evidence="5" key="1">
    <citation type="submission" date="2024-02" db="EMBL/GenBank/DDBJ databases">
        <authorList>
            <consortium name="ELIXIR-Norway"/>
            <consortium name="Elixir Norway"/>
        </authorList>
    </citation>
    <scope>NUCLEOTIDE SEQUENCE</scope>
</reference>
<evidence type="ECO:0000256" key="3">
    <source>
        <dbReference type="ARBA" id="ARBA00022801"/>
    </source>
</evidence>
<dbReference type="InterPro" id="IPR035669">
    <property type="entry name" value="SGNH_plant_lipase-like"/>
</dbReference>
<feature type="non-terminal residue" evidence="5">
    <location>
        <position position="724"/>
    </location>
</feature>
<comment type="similarity">
    <text evidence="1">Belongs to the 'GDSL' lipolytic enzyme family.</text>
</comment>
<feature type="signal peptide" evidence="4">
    <location>
        <begin position="1"/>
        <end position="25"/>
    </location>
</feature>
<evidence type="ECO:0000313" key="6">
    <source>
        <dbReference type="Proteomes" id="UP001497512"/>
    </source>
</evidence>
<dbReference type="CDD" id="cd01837">
    <property type="entry name" value="SGNH_plant_lipase_like"/>
    <property type="match status" value="1"/>
</dbReference>
<protein>
    <recommendedName>
        <fullName evidence="7">GDSL esterase/lipase</fullName>
    </recommendedName>
</protein>
<sequence length="724" mass="79468">MTFNEAAATVLLIMLIILCTGAVTATEELECPKALFSFGASAADPGNAEAAFPFKYAPQTTLPYGETFFHRPANRYSNGRLIIDFYAQALKFPFLSPYLQSVGSDFRHGANFASEGATAESITVLSPFYLQIQIQQFRYFKQRVLGEWNISRQGAVNKLLTKPSYFTNGLSMIQIGVDDFIVQVLLSSQSLEQIQANLTRDVPAALLAGVESLNEQGANTIMVHNIPPLGCYPLFIETLKLLNKTGPIDSDGCITDVNVVIQATNAQFVADLEIIRTKIPTNISIIVADLYSIVNTIIRNGSQFGFTETTRACCGIGKGPTNVDPKILCGTSGLVNGKLITANNVCAHPNEYVNWDGIHLTEAVNRIIVENFLAGQYLQPSYNLSSVCNLTSDTGTVEAAFPFTYNAQMTLPYGETFFQHPANRYSDGRLIIDFYAQALKFPLLSPYLQSVGSDFRHGLNFAAYGATAENITLIVPFYFQIQIQQFRYFKERTIEEWNISRHGALKKLLTKPSYFAKGLYVVQIGGDDFLTQVLLEGESLERIQANLTKNVPAALVSALEGLIEQGARTIMVYNQPPFGCYPSYISTLGLRNMSAPIDSDGCLIDVNVVVQATNVQFEADLRILHTKIPAKTSIILVDLYSIINTQIRNGTQFRIKETTRACCGTGEALVNVNPLILCWASGIVNGTLVTANNVCSNPSEYVNWDGIHLTDAADCIIAQNFLTG</sequence>
<dbReference type="Pfam" id="PF00657">
    <property type="entry name" value="Lipase_GDSL"/>
    <property type="match status" value="2"/>
</dbReference>
<dbReference type="InterPro" id="IPR001087">
    <property type="entry name" value="GDSL"/>
</dbReference>
<proteinExistence type="inferred from homology"/>
<dbReference type="PANTHER" id="PTHR22835">
    <property type="entry name" value="ZINC FINGER FYVE DOMAIN CONTAINING PROTEIN"/>
    <property type="match status" value="1"/>
</dbReference>
<gene>
    <name evidence="5" type="ORF">CSSPTR1EN2_LOCUS3103</name>
</gene>
<organism evidence="5 6">
    <name type="scientific">Sphagnum troendelagicum</name>
    <dbReference type="NCBI Taxonomy" id="128251"/>
    <lineage>
        <taxon>Eukaryota</taxon>
        <taxon>Viridiplantae</taxon>
        <taxon>Streptophyta</taxon>
        <taxon>Embryophyta</taxon>
        <taxon>Bryophyta</taxon>
        <taxon>Sphagnophytina</taxon>
        <taxon>Sphagnopsida</taxon>
        <taxon>Sphagnales</taxon>
        <taxon>Sphagnaceae</taxon>
        <taxon>Sphagnum</taxon>
    </lineage>
</organism>
<dbReference type="Gene3D" id="3.40.50.1110">
    <property type="entry name" value="SGNH hydrolase"/>
    <property type="match status" value="2"/>
</dbReference>
<name>A0ABP0TGK2_9BRYO</name>
<evidence type="ECO:0000256" key="2">
    <source>
        <dbReference type="ARBA" id="ARBA00022729"/>
    </source>
</evidence>
<feature type="chain" id="PRO_5045478139" description="GDSL esterase/lipase" evidence="4">
    <location>
        <begin position="26"/>
        <end position="724"/>
    </location>
</feature>
<evidence type="ECO:0008006" key="7">
    <source>
        <dbReference type="Google" id="ProtNLM"/>
    </source>
</evidence>
<accession>A0ABP0TGK2</accession>
<dbReference type="Proteomes" id="UP001497512">
    <property type="component" value="Chromosome 11"/>
</dbReference>
<keyword evidence="2 4" id="KW-0732">Signal</keyword>
<evidence type="ECO:0000256" key="4">
    <source>
        <dbReference type="SAM" id="SignalP"/>
    </source>
</evidence>
<dbReference type="PANTHER" id="PTHR22835:SF659">
    <property type="entry name" value="GDSL LIPASE_ACYLHYDROLASE, PUTATIVE (AFU_ORTHOLOGUE AFUA_2G00510)-RELATED"/>
    <property type="match status" value="1"/>
</dbReference>
<evidence type="ECO:0000313" key="5">
    <source>
        <dbReference type="EMBL" id="CAK9195713.1"/>
    </source>
</evidence>
<dbReference type="InterPro" id="IPR036514">
    <property type="entry name" value="SGNH_hydro_sf"/>
</dbReference>
<evidence type="ECO:0000256" key="1">
    <source>
        <dbReference type="ARBA" id="ARBA00008668"/>
    </source>
</evidence>
<keyword evidence="3" id="KW-0378">Hydrolase</keyword>